<dbReference type="PANTHER" id="PTHR31642:SF310">
    <property type="entry name" value="FATTY ALCOHOL:CAFFEOYL-COA ACYLTRANSFERASE"/>
    <property type="match status" value="1"/>
</dbReference>
<keyword evidence="3" id="KW-1185">Reference proteome</keyword>
<dbReference type="Gene3D" id="3.30.559.10">
    <property type="entry name" value="Chloramphenicol acetyltransferase-like domain"/>
    <property type="match status" value="2"/>
</dbReference>
<dbReference type="OrthoDB" id="671439at2759"/>
<proteinExistence type="predicted"/>
<dbReference type="EMBL" id="LT552109">
    <property type="protein sequence ID" value="SAL98446.1"/>
    <property type="molecule type" value="Genomic_DNA"/>
</dbReference>
<dbReference type="InterPro" id="IPR023213">
    <property type="entry name" value="CAT-like_dom_sf"/>
</dbReference>
<keyword evidence="1" id="KW-0808">Transferase</keyword>
<dbReference type="GO" id="GO:0016747">
    <property type="term" value="F:acyltransferase activity, transferring groups other than amino-acyl groups"/>
    <property type="evidence" value="ECO:0007669"/>
    <property type="project" value="TreeGrafter"/>
</dbReference>
<dbReference type="STRING" id="4829.A0A168MFU0"/>
<name>A0A168MFU0_ABSGL</name>
<evidence type="ECO:0000313" key="2">
    <source>
        <dbReference type="EMBL" id="SAL98446.1"/>
    </source>
</evidence>
<evidence type="ECO:0008006" key="4">
    <source>
        <dbReference type="Google" id="ProtNLM"/>
    </source>
</evidence>
<dbReference type="Proteomes" id="UP000078561">
    <property type="component" value="Unassembled WGS sequence"/>
</dbReference>
<evidence type="ECO:0000256" key="1">
    <source>
        <dbReference type="ARBA" id="ARBA00022679"/>
    </source>
</evidence>
<protein>
    <recommendedName>
        <fullName evidence="4">Transferase</fullName>
    </recommendedName>
</protein>
<dbReference type="Pfam" id="PF02458">
    <property type="entry name" value="Transferase"/>
    <property type="match status" value="1"/>
</dbReference>
<dbReference type="AlphaFoldDB" id="A0A168MFU0"/>
<organism evidence="2">
    <name type="scientific">Absidia glauca</name>
    <name type="common">Pin mould</name>
    <dbReference type="NCBI Taxonomy" id="4829"/>
    <lineage>
        <taxon>Eukaryota</taxon>
        <taxon>Fungi</taxon>
        <taxon>Fungi incertae sedis</taxon>
        <taxon>Mucoromycota</taxon>
        <taxon>Mucoromycotina</taxon>
        <taxon>Mucoromycetes</taxon>
        <taxon>Mucorales</taxon>
        <taxon>Cunninghamellaceae</taxon>
        <taxon>Absidia</taxon>
    </lineage>
</organism>
<dbReference type="PANTHER" id="PTHR31642">
    <property type="entry name" value="TRICHOTHECENE 3-O-ACETYLTRANSFERASE"/>
    <property type="match status" value="1"/>
</dbReference>
<dbReference type="InParanoid" id="A0A168MFU0"/>
<gene>
    <name evidence="2" type="primary">ABSGL_03983.1 scaffold 4782</name>
</gene>
<reference evidence="2" key="1">
    <citation type="submission" date="2016-04" db="EMBL/GenBank/DDBJ databases">
        <authorList>
            <person name="Evans L.H."/>
            <person name="Alamgir A."/>
            <person name="Owens N."/>
            <person name="Weber N.D."/>
            <person name="Virtaneva K."/>
            <person name="Barbian K."/>
            <person name="Babar A."/>
            <person name="Rosenke K."/>
        </authorList>
    </citation>
    <scope>NUCLEOTIDE SEQUENCE [LARGE SCALE GENOMIC DNA]</scope>
    <source>
        <strain evidence="2">CBS 101.48</strain>
    </source>
</reference>
<accession>A0A168MFU0</accession>
<dbReference type="OMA" id="MYKSYTP"/>
<dbReference type="InterPro" id="IPR050317">
    <property type="entry name" value="Plant_Fungal_Acyltransferase"/>
</dbReference>
<evidence type="ECO:0000313" key="3">
    <source>
        <dbReference type="Proteomes" id="UP000078561"/>
    </source>
</evidence>
<sequence>MAPLPRISLSQRHWIKPAVSTPVEKRRLSLSDWDVVMYKSYTPLLFFYDNAGNQDDFMNTDALLASLRSVLSDFYPLAGRLVDTGQGRDDIDCNDAGVLYQETLYQENLQVFKENGYLPHQMDYHHMFPIHFYCSPDDPLLAIQVTRFLDGGVALGVMVLHKVADTYSACLFLDAWAKQARGLPYAKGLFDRSLIAAPIDSPITDEAIAHYRQEHKVIDASHYRLQADPQQQMYARTTPNGPLPLKSVVLEFYADGLQQCKADAHTEEMANSRIFMSTKDALFGLLLRAVVRSRDISKGTEMRMIMGVNGRSKMKTTKDIHYYFGNWMVTRSISTSPSQVESTSLVEAAAAVRRQLASLQPSLLHSLSKLYTMNEDMTVHYLSYEPNSKTQLTASDVSTLPFWRLDFGFGRPDRTRGYITSGGNGCLVLFGRNDGNKGAMYDVQLQMDADSIKRFIDDPESSVSFT</sequence>